<proteinExistence type="predicted"/>
<reference evidence="1" key="1">
    <citation type="submission" date="2023-04" db="EMBL/GenBank/DDBJ databases">
        <title>Draft Genome sequencing of Naganishia species isolated from polar environments using Oxford Nanopore Technology.</title>
        <authorList>
            <person name="Leo P."/>
            <person name="Venkateswaran K."/>
        </authorList>
    </citation>
    <scope>NUCLEOTIDE SEQUENCE</scope>
    <source>
        <strain evidence="1">MNA-CCFEE 5423</strain>
    </source>
</reference>
<comment type="caution">
    <text evidence="1">The sequence shown here is derived from an EMBL/GenBank/DDBJ whole genome shotgun (WGS) entry which is preliminary data.</text>
</comment>
<keyword evidence="2" id="KW-1185">Reference proteome</keyword>
<organism evidence="1 2">
    <name type="scientific">Naganishia friedmannii</name>
    <dbReference type="NCBI Taxonomy" id="89922"/>
    <lineage>
        <taxon>Eukaryota</taxon>
        <taxon>Fungi</taxon>
        <taxon>Dikarya</taxon>
        <taxon>Basidiomycota</taxon>
        <taxon>Agaricomycotina</taxon>
        <taxon>Tremellomycetes</taxon>
        <taxon>Filobasidiales</taxon>
        <taxon>Filobasidiaceae</taxon>
        <taxon>Naganishia</taxon>
    </lineage>
</organism>
<dbReference type="Proteomes" id="UP001227268">
    <property type="component" value="Unassembled WGS sequence"/>
</dbReference>
<dbReference type="EMBL" id="JASBWT010000004">
    <property type="protein sequence ID" value="KAJ9105282.1"/>
    <property type="molecule type" value="Genomic_DNA"/>
</dbReference>
<name>A0ACC2W2G3_9TREE</name>
<protein>
    <submittedName>
        <fullName evidence="1">Uncharacterized protein</fullName>
    </submittedName>
</protein>
<gene>
    <name evidence="1" type="ORF">QFC21_001650</name>
</gene>
<sequence>MDPEVQGCGDDMEEEAGAEDLGLEAGVKNLGESGQLPLIRDKEAWMDVDLDPLPLRRPSLLSHLSIASTETIEGNSSEGNTFSVNSQESGLIPQSSATPSSAPGDNNQVSRSEWKHGKSFSNDSRPATRGLLTLPCPPTASSQLVERVVPPLLALSVNNFSPENVSISYMSLDGEDAAPSPPEVELAQMESKGSSPVSDGALAVAGTMFESVETEPEKRMTESNKVQSVAPKTSSLPLSPLTGNSKDRRPSDIRELRPEDAIHDWHNDEETEGYRQVYEHRKEIREQSRFRSPAVTPREAPDQPSFSSYFGSSYSPSAKGKERDRLPADDFDLLQEDFTPSEGRPRKVRQNEQNRQASPQSHYSNASSEHDRAKFDSAIRALQKGVHFQPRIIPPRDSVKARESSSCATLRDRGQPCETAPAQFQRSSTSLHSPRLGSHERMQGLSRRPSTKRAHSHMMSWDTALLSPAPRDDLVEENEPDRKNKAMGLAMSPGSATLDVNIIEQAFTAGIVSTDSGRKVVAEGGITSNILNNIVGYPRPASPSAATVSSVSTAGSRRQFSSYKGSSLPEIQATTTHTELFYLAFGNGGSSSRQSLTGRTVQKKRERAENDKAHRDLRAADKLEKEERRKQPYNDKFERPANDDTTTESQSESVSEGYGSSVEDSGTLNRVKTMSNDNGGTEDDEERRRIRQEACAKRRARQPRSPEQIVSAAVIMPVTGMIVLKDGGAISNEAESRTATAQKSGTAPPVSEKSSGSSVRHGPKVQNSGQTLHPHGTFTTARHPSMTVHADAIRARALVTDERFDTINTDQLQAAADAGDQIAEAHLHQRQRRSRMVTSQEKLPADAMPAERPLRNRPPAIEGVSRRKSSVASPTSLIPRKPTPVLQTIQEGGAVNLASTQAERKTSRDISSQVEQLESRRSSGSTISSGRLSNVSIGSAVEALFEAIGNKNVPVNLPIKLLPLAARSRSMDQTAPDAANFQTTRSGSVPTTPLEFAASKRSPFVSNPALPSGQELYRAHAFPPVTSPHTSTSYAETTPIRRDLNLFVAQPRSDPFSPTSESELFLEVGRLTSRQVEKDRALDRAQDARNKGLATESLGNQRARAEATQRSRVRQSLRNANVTADTDAPQEESDIVSAMASFGISYETRRRPSVDNSLDPLAQEETKEQRLAAHQQRKRMRRKLEHERVIRETPMGEYSNPFDTHLGGLSREKKVDVVQTSQVAESICEEDEGVNARSTSVFASTAADMARGEG</sequence>
<accession>A0ACC2W2G3</accession>
<evidence type="ECO:0000313" key="1">
    <source>
        <dbReference type="EMBL" id="KAJ9105282.1"/>
    </source>
</evidence>
<evidence type="ECO:0000313" key="2">
    <source>
        <dbReference type="Proteomes" id="UP001227268"/>
    </source>
</evidence>